<dbReference type="GO" id="GO:1990904">
    <property type="term" value="C:ribonucleoprotein complex"/>
    <property type="evidence" value="ECO:0007669"/>
    <property type="project" value="UniProtKB-KW"/>
</dbReference>
<comment type="similarity">
    <text evidence="1 5">Belongs to the bacterial ribosomal protein bL31 family. Type B subfamily.</text>
</comment>
<dbReference type="Proteomes" id="UP000246569">
    <property type="component" value="Unassembled WGS sequence"/>
</dbReference>
<dbReference type="InterPro" id="IPR027493">
    <property type="entry name" value="Ribosomal_bL31_B"/>
</dbReference>
<protein>
    <recommendedName>
        <fullName evidence="5">Large ribosomal subunit protein bL31B</fullName>
    </recommendedName>
</protein>
<evidence type="ECO:0000313" key="7">
    <source>
        <dbReference type="Proteomes" id="UP000246569"/>
    </source>
</evidence>
<dbReference type="PANTHER" id="PTHR33280">
    <property type="entry name" value="50S RIBOSOMAL PROTEIN L31, CHLOROPLASTIC"/>
    <property type="match status" value="1"/>
</dbReference>
<dbReference type="PANTHER" id="PTHR33280:SF1">
    <property type="entry name" value="LARGE RIBOSOMAL SUBUNIT PROTEIN BL31C"/>
    <property type="match status" value="1"/>
</dbReference>
<dbReference type="Pfam" id="PF01197">
    <property type="entry name" value="Ribosomal_L31"/>
    <property type="match status" value="1"/>
</dbReference>
<dbReference type="NCBIfam" id="TIGR00105">
    <property type="entry name" value="L31"/>
    <property type="match status" value="1"/>
</dbReference>
<keyword evidence="7" id="KW-1185">Reference proteome</keyword>
<comment type="subunit">
    <text evidence="2 5">Part of the 50S ribosomal subunit.</text>
</comment>
<dbReference type="NCBIfam" id="NF002462">
    <property type="entry name" value="PRK01678.1"/>
    <property type="match status" value="1"/>
</dbReference>
<dbReference type="InterPro" id="IPR002150">
    <property type="entry name" value="Ribosomal_bL31"/>
</dbReference>
<dbReference type="PROSITE" id="PS01143">
    <property type="entry name" value="RIBOSOMAL_L31"/>
    <property type="match status" value="1"/>
</dbReference>
<dbReference type="AlphaFoldDB" id="A0A317MUV2"/>
<comment type="caution">
    <text evidence="6">The sequence shown here is derived from an EMBL/GenBank/DDBJ whole genome shotgun (WGS) entry which is preliminary data.</text>
</comment>
<accession>A0A317MUV2</accession>
<name>A0A317MUV2_9GAMM</name>
<dbReference type="HAMAP" id="MF_00502">
    <property type="entry name" value="Ribosomal_bL31_2"/>
    <property type="match status" value="1"/>
</dbReference>
<dbReference type="RefSeq" id="WP_110018542.1">
    <property type="nucleotide sequence ID" value="NZ_QGTJ01000005.1"/>
</dbReference>
<dbReference type="GO" id="GO:0005840">
    <property type="term" value="C:ribosome"/>
    <property type="evidence" value="ECO:0007669"/>
    <property type="project" value="UniProtKB-KW"/>
</dbReference>
<keyword evidence="3 5" id="KW-0689">Ribosomal protein</keyword>
<dbReference type="EMBL" id="QGTJ01000005">
    <property type="protein sequence ID" value="PWV61753.1"/>
    <property type="molecule type" value="Genomic_DNA"/>
</dbReference>
<dbReference type="SUPFAM" id="SSF143800">
    <property type="entry name" value="L28p-like"/>
    <property type="match status" value="1"/>
</dbReference>
<sequence length="81" mass="9504">MKKDIHPEYREVVFQDLSADFSFLTRSTIKTRETITWTDGKEYPLVKIEVSSASHPFYTGKQKIVDTAGRVDRFRRKYGMV</sequence>
<evidence type="ECO:0000313" key="6">
    <source>
        <dbReference type="EMBL" id="PWV61753.1"/>
    </source>
</evidence>
<dbReference type="Gene3D" id="4.10.830.30">
    <property type="entry name" value="Ribosomal protein L31"/>
    <property type="match status" value="1"/>
</dbReference>
<organism evidence="6 7">
    <name type="scientific">Plasticicumulans acidivorans</name>
    <dbReference type="NCBI Taxonomy" id="886464"/>
    <lineage>
        <taxon>Bacteria</taxon>
        <taxon>Pseudomonadati</taxon>
        <taxon>Pseudomonadota</taxon>
        <taxon>Gammaproteobacteria</taxon>
        <taxon>Candidatus Competibacteraceae</taxon>
        <taxon>Plasticicumulans</taxon>
    </lineage>
</organism>
<dbReference type="PRINTS" id="PR01249">
    <property type="entry name" value="RIBOSOMALL31"/>
</dbReference>
<dbReference type="GO" id="GO:0006412">
    <property type="term" value="P:translation"/>
    <property type="evidence" value="ECO:0007669"/>
    <property type="project" value="UniProtKB-UniRule"/>
</dbReference>
<dbReference type="InterPro" id="IPR042105">
    <property type="entry name" value="Ribosomal_bL31_sf"/>
</dbReference>
<dbReference type="InterPro" id="IPR034704">
    <property type="entry name" value="Ribosomal_bL28/bL31-like_sf"/>
</dbReference>
<dbReference type="OrthoDB" id="9803251at2"/>
<proteinExistence type="inferred from homology"/>
<dbReference type="GO" id="GO:0003735">
    <property type="term" value="F:structural constituent of ribosome"/>
    <property type="evidence" value="ECO:0007669"/>
    <property type="project" value="InterPro"/>
</dbReference>
<keyword evidence="4 5" id="KW-0687">Ribonucleoprotein</keyword>
<gene>
    <name evidence="5" type="primary">rpmE2</name>
    <name evidence="6" type="ORF">C7443_105186</name>
</gene>
<evidence type="ECO:0000256" key="2">
    <source>
        <dbReference type="ARBA" id="ARBA00011838"/>
    </source>
</evidence>
<evidence type="ECO:0000256" key="3">
    <source>
        <dbReference type="ARBA" id="ARBA00022980"/>
    </source>
</evidence>
<evidence type="ECO:0000256" key="4">
    <source>
        <dbReference type="ARBA" id="ARBA00023274"/>
    </source>
</evidence>
<evidence type="ECO:0000256" key="1">
    <source>
        <dbReference type="ARBA" id="ARBA00008196"/>
    </source>
</evidence>
<evidence type="ECO:0000256" key="5">
    <source>
        <dbReference type="HAMAP-Rule" id="MF_00502"/>
    </source>
</evidence>
<reference evidence="6 7" key="1">
    <citation type="submission" date="2018-05" db="EMBL/GenBank/DDBJ databases">
        <title>Genomic Encyclopedia of Type Strains, Phase IV (KMG-IV): sequencing the most valuable type-strain genomes for metagenomic binning, comparative biology and taxonomic classification.</title>
        <authorList>
            <person name="Goeker M."/>
        </authorList>
    </citation>
    <scope>NUCLEOTIDE SEQUENCE [LARGE SCALE GENOMIC DNA]</scope>
    <source>
        <strain evidence="6 7">DSM 23606</strain>
    </source>
</reference>